<dbReference type="Proteomes" id="UP000040453">
    <property type="component" value="Unassembled WGS sequence"/>
</dbReference>
<sequence length="42" mass="4828">MPAVDIVIRRQHYLLSSEASIDKGLRVIEVVILCELEKFKSK</sequence>
<keyword evidence="2" id="KW-1185">Reference proteome</keyword>
<protein>
    <submittedName>
        <fullName evidence="1">Uncharacterized protein</fullName>
    </submittedName>
</protein>
<dbReference type="AlphaFoldDB" id="A0A0A1MQJ5"/>
<evidence type="ECO:0000313" key="1">
    <source>
        <dbReference type="EMBL" id="CEI82004.1"/>
    </source>
</evidence>
<accession>A0A0A1MQJ5</accession>
<dbReference type="EMBL" id="CDGG01000001">
    <property type="protein sequence ID" value="CEI82004.1"/>
    <property type="molecule type" value="Genomic_DNA"/>
</dbReference>
<reference evidence="1 2" key="1">
    <citation type="submission" date="2014-11" db="EMBL/GenBank/DDBJ databases">
        <authorList>
            <person name="Urmite Genomes Urmite Genomes"/>
        </authorList>
    </citation>
    <scope>NUCLEOTIDE SEQUENCE [LARGE SCALE GENOMIC DNA]</scope>
    <source>
        <strain evidence="1 2">Oc5</strain>
    </source>
</reference>
<dbReference type="STRING" id="545501.BN997_01859"/>
<proteinExistence type="predicted"/>
<evidence type="ECO:0000313" key="2">
    <source>
        <dbReference type="Proteomes" id="UP000040453"/>
    </source>
</evidence>
<gene>
    <name evidence="1" type="ORF">BN997_01859</name>
</gene>
<name>A0A0A1MQJ5_9BACI</name>
<organism evidence="1 2">
    <name type="scientific">Oceanobacillus oncorhynchi</name>
    <dbReference type="NCBI Taxonomy" id="545501"/>
    <lineage>
        <taxon>Bacteria</taxon>
        <taxon>Bacillati</taxon>
        <taxon>Bacillota</taxon>
        <taxon>Bacilli</taxon>
        <taxon>Bacillales</taxon>
        <taxon>Bacillaceae</taxon>
        <taxon>Oceanobacillus</taxon>
    </lineage>
</organism>